<evidence type="ECO:0000256" key="1">
    <source>
        <dbReference type="SAM" id="MobiDB-lite"/>
    </source>
</evidence>
<organism evidence="2 3">
    <name type="scientific">Coemansia reversa (strain ATCC 12441 / NRRL 1564)</name>
    <dbReference type="NCBI Taxonomy" id="763665"/>
    <lineage>
        <taxon>Eukaryota</taxon>
        <taxon>Fungi</taxon>
        <taxon>Fungi incertae sedis</taxon>
        <taxon>Zoopagomycota</taxon>
        <taxon>Kickxellomycotina</taxon>
        <taxon>Kickxellomycetes</taxon>
        <taxon>Kickxellales</taxon>
        <taxon>Kickxellaceae</taxon>
        <taxon>Coemansia</taxon>
    </lineage>
</organism>
<name>A0A2G5B223_COERN</name>
<evidence type="ECO:0000313" key="3">
    <source>
        <dbReference type="Proteomes" id="UP000242474"/>
    </source>
</evidence>
<protein>
    <submittedName>
        <fullName evidence="2">Uncharacterized protein</fullName>
    </submittedName>
</protein>
<evidence type="ECO:0000313" key="2">
    <source>
        <dbReference type="EMBL" id="PIA13055.1"/>
    </source>
</evidence>
<sequence length="189" mass="18892">MKGAKVSLRRSSKSFNTTPILFALYEKVATGCFGSSSATFGERLSAFSTCAEMAGTTLRVVTGKCKKTSGLRRAGYSSSSATAAGCSLRGWGAAAEVRPGRRTTTSEYKGLLGAAEAVAVATGAVAVTTAVAATAAGPAGAAGTTVDGDDGTAGTGGAAGAREPCGADDEAEFAMAILFFIFLFQKMAK</sequence>
<feature type="region of interest" description="Disordered" evidence="1">
    <location>
        <begin position="139"/>
        <end position="163"/>
    </location>
</feature>
<keyword evidence="3" id="KW-1185">Reference proteome</keyword>
<dbReference type="Proteomes" id="UP000242474">
    <property type="component" value="Unassembled WGS sequence"/>
</dbReference>
<dbReference type="AlphaFoldDB" id="A0A2G5B223"/>
<dbReference type="EMBL" id="KZ303549">
    <property type="protein sequence ID" value="PIA13055.1"/>
    <property type="molecule type" value="Genomic_DNA"/>
</dbReference>
<accession>A0A2G5B223</accession>
<reference evidence="2 3" key="1">
    <citation type="journal article" date="2015" name="Genome Biol. Evol.">
        <title>Phylogenomic analyses indicate that early fungi evolved digesting cell walls of algal ancestors of land plants.</title>
        <authorList>
            <person name="Chang Y."/>
            <person name="Wang S."/>
            <person name="Sekimoto S."/>
            <person name="Aerts A.L."/>
            <person name="Choi C."/>
            <person name="Clum A."/>
            <person name="LaButti K.M."/>
            <person name="Lindquist E.A."/>
            <person name="Yee Ngan C."/>
            <person name="Ohm R.A."/>
            <person name="Salamov A.A."/>
            <person name="Grigoriev I.V."/>
            <person name="Spatafora J.W."/>
            <person name="Berbee M.L."/>
        </authorList>
    </citation>
    <scope>NUCLEOTIDE SEQUENCE [LARGE SCALE GENOMIC DNA]</scope>
    <source>
        <strain evidence="2 3">NRRL 1564</strain>
    </source>
</reference>
<proteinExistence type="predicted"/>
<gene>
    <name evidence="2" type="ORF">COEREDRAFT_11820</name>
</gene>